<protein>
    <submittedName>
        <fullName evidence="9">Aldo/keto reductase</fullName>
    </submittedName>
</protein>
<dbReference type="PIRSF" id="PIRSF000097">
    <property type="entry name" value="AKR"/>
    <property type="match status" value="1"/>
</dbReference>
<dbReference type="CDD" id="cd19071">
    <property type="entry name" value="AKR_AKR1-5-like"/>
    <property type="match status" value="1"/>
</dbReference>
<dbReference type="InterPro" id="IPR020471">
    <property type="entry name" value="AKR"/>
</dbReference>
<dbReference type="PANTHER" id="PTHR43827:SF3">
    <property type="entry name" value="NADP-DEPENDENT OXIDOREDUCTASE DOMAIN-CONTAINING PROTEIN"/>
    <property type="match status" value="1"/>
</dbReference>
<dbReference type="Proteomes" id="UP000242470">
    <property type="component" value="Unassembled WGS sequence"/>
</dbReference>
<keyword evidence="3" id="KW-0560">Oxidoreductase</keyword>
<dbReference type="PROSITE" id="PS00798">
    <property type="entry name" value="ALDOKETO_REDUCTASE_1"/>
    <property type="match status" value="1"/>
</dbReference>
<feature type="active site" description="Proton donor" evidence="4">
    <location>
        <position position="50"/>
    </location>
</feature>
<dbReference type="InterPro" id="IPR023210">
    <property type="entry name" value="NADP_OxRdtase_dom"/>
</dbReference>
<feature type="site" description="Lowers pKa of active site Tyr" evidence="6">
    <location>
        <position position="75"/>
    </location>
</feature>
<dbReference type="RefSeq" id="WP_059108115.1">
    <property type="nucleotide sequence ID" value="NZ_AP024589.1"/>
</dbReference>
<name>A0AAP8PR19_9STAP</name>
<dbReference type="EMBL" id="PPQW01000003">
    <property type="protein sequence ID" value="PNZ69412.1"/>
    <property type="molecule type" value="Genomic_DNA"/>
</dbReference>
<dbReference type="GeneID" id="64982839"/>
<dbReference type="Pfam" id="PF00248">
    <property type="entry name" value="Aldo_ket_red"/>
    <property type="match status" value="1"/>
</dbReference>
<dbReference type="SUPFAM" id="SSF51430">
    <property type="entry name" value="NAD(P)-linked oxidoreductase"/>
    <property type="match status" value="1"/>
</dbReference>
<evidence type="ECO:0000313" key="9">
    <source>
        <dbReference type="EMBL" id="PNZ69412.1"/>
    </source>
</evidence>
<sequence length="279" mass="31989">MATETYTLNNGYEMPKVGLGVYKITDEQMPTAVDSAIKAGYRAFDTAYLYKNEVSLGQAIKESDIDRESLFITSKLWNSHQGYESAKEHFYQSLEDLGLDYLDLYLIHWPCEADGLFIESYKALEELYKEGKVKAIGVANFKPHHLDKLMAETEIVPAVNQIEVHPFFNQAETQAYCDEHDIIVTAWMPLMRDGGLLNQDTIVNIAKKYDKTPAQVVLRWHLAHNRVVIPKSKSPEHINQNFDIFDFELTEDEVNDIDALNKDDRQGYDPDDVDMNTLK</sequence>
<evidence type="ECO:0000313" key="10">
    <source>
        <dbReference type="Proteomes" id="UP000242470"/>
    </source>
</evidence>
<feature type="binding site" evidence="5">
    <location>
        <position position="108"/>
    </location>
    <ligand>
        <name>substrate</name>
    </ligand>
</feature>
<dbReference type="Proteomes" id="UP001171687">
    <property type="component" value="Unassembled WGS sequence"/>
</dbReference>
<evidence type="ECO:0000313" key="8">
    <source>
        <dbReference type="EMBL" id="MDN4533990.1"/>
    </source>
</evidence>
<evidence type="ECO:0000256" key="3">
    <source>
        <dbReference type="ARBA" id="ARBA00023002"/>
    </source>
</evidence>
<evidence type="ECO:0000259" key="7">
    <source>
        <dbReference type="Pfam" id="PF00248"/>
    </source>
</evidence>
<dbReference type="AlphaFoldDB" id="A0AAP8PR19"/>
<dbReference type="InterPro" id="IPR036812">
    <property type="entry name" value="NAD(P)_OxRdtase_dom_sf"/>
</dbReference>
<organism evidence="9 10">
    <name type="scientific">Staphylococcus auricularis</name>
    <dbReference type="NCBI Taxonomy" id="29379"/>
    <lineage>
        <taxon>Bacteria</taxon>
        <taxon>Bacillati</taxon>
        <taxon>Bacillota</taxon>
        <taxon>Bacilli</taxon>
        <taxon>Bacillales</taxon>
        <taxon>Staphylococcaceae</taxon>
        <taxon>Staphylococcus</taxon>
    </lineage>
</organism>
<dbReference type="FunFam" id="3.20.20.100:FF:000015">
    <property type="entry name" value="Oxidoreductase, aldo/keto reductase family"/>
    <property type="match status" value="1"/>
</dbReference>
<dbReference type="InterPro" id="IPR018170">
    <property type="entry name" value="Aldo/ket_reductase_CS"/>
</dbReference>
<reference evidence="9 10" key="1">
    <citation type="submission" date="2017-08" db="EMBL/GenBank/DDBJ databases">
        <title>Draft genome sequences of 64 type strains of genus Staph aureus.</title>
        <authorList>
            <person name="Cole K."/>
            <person name="Golubchik T."/>
            <person name="Russell J."/>
            <person name="Foster D."/>
            <person name="Llewelyn M."/>
            <person name="Wilson D."/>
            <person name="Crook D."/>
            <person name="Paul J."/>
        </authorList>
    </citation>
    <scope>NUCLEOTIDE SEQUENCE [LARGE SCALE GENOMIC DNA]</scope>
    <source>
        <strain evidence="9 10">NCTC 12101</strain>
    </source>
</reference>
<dbReference type="PRINTS" id="PR00069">
    <property type="entry name" value="ALDKETRDTASE"/>
</dbReference>
<evidence type="ECO:0000256" key="4">
    <source>
        <dbReference type="PIRSR" id="PIRSR000097-1"/>
    </source>
</evidence>
<feature type="domain" description="NADP-dependent oxidoreductase" evidence="7">
    <location>
        <begin position="23"/>
        <end position="261"/>
    </location>
</feature>
<proteinExistence type="inferred from homology"/>
<dbReference type="Gene3D" id="3.20.20.100">
    <property type="entry name" value="NADP-dependent oxidoreductase domain"/>
    <property type="match status" value="1"/>
</dbReference>
<accession>A0AAP8PR19</accession>
<evidence type="ECO:0000256" key="5">
    <source>
        <dbReference type="PIRSR" id="PIRSR000097-2"/>
    </source>
</evidence>
<dbReference type="PANTHER" id="PTHR43827">
    <property type="entry name" value="2,5-DIKETO-D-GLUCONIC ACID REDUCTASE"/>
    <property type="match status" value="1"/>
</dbReference>
<gene>
    <name evidence="9" type="ORF">CD158_00585</name>
    <name evidence="8" type="ORF">QYH67_10550</name>
</gene>
<keyword evidence="2" id="KW-0521">NADP</keyword>
<comment type="caution">
    <text evidence="9">The sequence shown here is derived from an EMBL/GenBank/DDBJ whole genome shotgun (WGS) entry which is preliminary data.</text>
</comment>
<evidence type="ECO:0000256" key="6">
    <source>
        <dbReference type="PIRSR" id="PIRSR000097-3"/>
    </source>
</evidence>
<dbReference type="GO" id="GO:0016616">
    <property type="term" value="F:oxidoreductase activity, acting on the CH-OH group of donors, NAD or NADP as acceptor"/>
    <property type="evidence" value="ECO:0007669"/>
    <property type="project" value="UniProtKB-ARBA"/>
</dbReference>
<comment type="similarity">
    <text evidence="1">Belongs to the aldo/keto reductase family.</text>
</comment>
<evidence type="ECO:0000256" key="2">
    <source>
        <dbReference type="ARBA" id="ARBA00022857"/>
    </source>
</evidence>
<reference evidence="8" key="2">
    <citation type="submission" date="2023-07" db="EMBL/GenBank/DDBJ databases">
        <title>Evaluation of the beneficial properties of pineapple isolates.</title>
        <authorList>
            <person name="Adefiranye O."/>
        </authorList>
    </citation>
    <scope>NUCLEOTIDE SEQUENCE</scope>
    <source>
        <strain evidence="8">PAPLE_T1</strain>
    </source>
</reference>
<dbReference type="EMBL" id="JAUHQC010000013">
    <property type="protein sequence ID" value="MDN4533990.1"/>
    <property type="molecule type" value="Genomic_DNA"/>
</dbReference>
<evidence type="ECO:0000256" key="1">
    <source>
        <dbReference type="ARBA" id="ARBA00007905"/>
    </source>
</evidence>